<accession>A0A918J0X3</accession>
<gene>
    <name evidence="2" type="ORF">GCM10010503_17830</name>
</gene>
<dbReference type="EMBL" id="BMUE01000003">
    <property type="protein sequence ID" value="GGW41978.1"/>
    <property type="molecule type" value="Genomic_DNA"/>
</dbReference>
<comment type="caution">
    <text evidence="2">The sequence shown here is derived from an EMBL/GenBank/DDBJ whole genome shotgun (WGS) entry which is preliminary data.</text>
</comment>
<feature type="region of interest" description="Disordered" evidence="1">
    <location>
        <begin position="1"/>
        <end position="92"/>
    </location>
</feature>
<feature type="compositionally biased region" description="Low complexity" evidence="1">
    <location>
        <begin position="64"/>
        <end position="78"/>
    </location>
</feature>
<proteinExistence type="predicted"/>
<name>A0A918J0X3_9ACTN</name>
<dbReference type="AlphaFoldDB" id="A0A918J0X3"/>
<organism evidence="2 3">
    <name type="scientific">Streptomyces lucensis JCM 4490</name>
    <dbReference type="NCBI Taxonomy" id="1306176"/>
    <lineage>
        <taxon>Bacteria</taxon>
        <taxon>Bacillati</taxon>
        <taxon>Actinomycetota</taxon>
        <taxon>Actinomycetes</taxon>
        <taxon>Kitasatosporales</taxon>
        <taxon>Streptomycetaceae</taxon>
        <taxon>Streptomyces</taxon>
    </lineage>
</organism>
<evidence type="ECO:0000256" key="1">
    <source>
        <dbReference type="SAM" id="MobiDB-lite"/>
    </source>
</evidence>
<sequence>MLALDRDETGTEPAGPPPPTAKGVGHATGRTGSSSTNRCRGDGPDGAGPARGTPDAPDQVHPADSSLCCGGDGLLDSGRPPARPGEAQRTRH</sequence>
<reference evidence="2" key="1">
    <citation type="journal article" date="2014" name="Int. J. Syst. Evol. Microbiol.">
        <title>Complete genome sequence of Corynebacterium casei LMG S-19264T (=DSM 44701T), isolated from a smear-ripened cheese.</title>
        <authorList>
            <consortium name="US DOE Joint Genome Institute (JGI-PGF)"/>
            <person name="Walter F."/>
            <person name="Albersmeier A."/>
            <person name="Kalinowski J."/>
            <person name="Ruckert C."/>
        </authorList>
    </citation>
    <scope>NUCLEOTIDE SEQUENCE</scope>
    <source>
        <strain evidence="2">JCM 4490</strain>
    </source>
</reference>
<dbReference type="Proteomes" id="UP000620224">
    <property type="component" value="Unassembled WGS sequence"/>
</dbReference>
<reference evidence="2" key="2">
    <citation type="submission" date="2020-09" db="EMBL/GenBank/DDBJ databases">
        <authorList>
            <person name="Sun Q."/>
            <person name="Ohkuma M."/>
        </authorList>
    </citation>
    <scope>NUCLEOTIDE SEQUENCE</scope>
    <source>
        <strain evidence="2">JCM 4490</strain>
    </source>
</reference>
<keyword evidence="3" id="KW-1185">Reference proteome</keyword>
<evidence type="ECO:0000313" key="2">
    <source>
        <dbReference type="EMBL" id="GGW41978.1"/>
    </source>
</evidence>
<protein>
    <submittedName>
        <fullName evidence="2">Uncharacterized protein</fullName>
    </submittedName>
</protein>
<feature type="compositionally biased region" description="Low complexity" evidence="1">
    <location>
        <begin position="47"/>
        <end position="57"/>
    </location>
</feature>
<evidence type="ECO:0000313" key="3">
    <source>
        <dbReference type="Proteomes" id="UP000620224"/>
    </source>
</evidence>